<dbReference type="EMBL" id="JAMYWD010000003">
    <property type="protein sequence ID" value="KAJ4977375.1"/>
    <property type="molecule type" value="Genomic_DNA"/>
</dbReference>
<evidence type="ECO:0000313" key="1">
    <source>
        <dbReference type="EMBL" id="KAJ4977375.1"/>
    </source>
</evidence>
<organism evidence="1 2">
    <name type="scientific">Protea cynaroides</name>
    <dbReference type="NCBI Taxonomy" id="273540"/>
    <lineage>
        <taxon>Eukaryota</taxon>
        <taxon>Viridiplantae</taxon>
        <taxon>Streptophyta</taxon>
        <taxon>Embryophyta</taxon>
        <taxon>Tracheophyta</taxon>
        <taxon>Spermatophyta</taxon>
        <taxon>Magnoliopsida</taxon>
        <taxon>Proteales</taxon>
        <taxon>Proteaceae</taxon>
        <taxon>Protea</taxon>
    </lineage>
</organism>
<comment type="caution">
    <text evidence="1">The sequence shown here is derived from an EMBL/GenBank/DDBJ whole genome shotgun (WGS) entry which is preliminary data.</text>
</comment>
<evidence type="ECO:0000313" key="2">
    <source>
        <dbReference type="Proteomes" id="UP001141806"/>
    </source>
</evidence>
<accession>A0A9Q0KVA0</accession>
<keyword evidence="2" id="KW-1185">Reference proteome</keyword>
<sequence>MCSIDNCSRPTSSAECSQRHPIRKAGRWSRRRSCIPCRARQLYRRRRKNYVICGILTVPRTSSPYWGRPVVQEDLGGPPWVKPISRTKELQNGGVVTYGDIGGLERTSLITTGRDDAIPIEGKGGNSGGIVEWVVYTDPNHSDFRNLVGPNPEALVTRIARAEETQLILFPAETTIWSSIMDSVVVKVSLEEAVAEAEAMTW</sequence>
<reference evidence="1" key="1">
    <citation type="journal article" date="2023" name="Plant J.">
        <title>The genome of the king protea, Protea cynaroides.</title>
        <authorList>
            <person name="Chang J."/>
            <person name="Duong T.A."/>
            <person name="Schoeman C."/>
            <person name="Ma X."/>
            <person name="Roodt D."/>
            <person name="Barker N."/>
            <person name="Li Z."/>
            <person name="Van de Peer Y."/>
            <person name="Mizrachi E."/>
        </authorList>
    </citation>
    <scope>NUCLEOTIDE SEQUENCE</scope>
    <source>
        <tissue evidence="1">Young leaves</tissue>
    </source>
</reference>
<gene>
    <name evidence="1" type="ORF">NE237_002481</name>
</gene>
<proteinExistence type="predicted"/>
<dbReference type="Proteomes" id="UP001141806">
    <property type="component" value="Unassembled WGS sequence"/>
</dbReference>
<protein>
    <submittedName>
        <fullName evidence="1">Uncharacterized protein</fullName>
    </submittedName>
</protein>
<name>A0A9Q0KVA0_9MAGN</name>
<dbReference type="AlphaFoldDB" id="A0A9Q0KVA0"/>